<dbReference type="InterPro" id="IPR032710">
    <property type="entry name" value="NTF2-like_dom_sf"/>
</dbReference>
<organism evidence="2 3">
    <name type="scientific">Microbacterium resistens</name>
    <dbReference type="NCBI Taxonomy" id="156977"/>
    <lineage>
        <taxon>Bacteria</taxon>
        <taxon>Bacillati</taxon>
        <taxon>Actinomycetota</taxon>
        <taxon>Actinomycetes</taxon>
        <taxon>Micrococcales</taxon>
        <taxon>Microbacteriaceae</taxon>
        <taxon>Microbacterium</taxon>
    </lineage>
</organism>
<gene>
    <name evidence="2" type="ORF">K8F61_06485</name>
</gene>
<name>A0ABY3RUR3_9MICO</name>
<evidence type="ECO:0000313" key="3">
    <source>
        <dbReference type="Proteomes" id="UP001199642"/>
    </source>
</evidence>
<dbReference type="RefSeq" id="WP_231821094.1">
    <property type="nucleotide sequence ID" value="NZ_CP082781.1"/>
</dbReference>
<accession>A0ABY3RUR3</accession>
<reference evidence="2 3" key="1">
    <citation type="submission" date="2023-01" db="EMBL/GenBank/DDBJ databases">
        <title>Characterization of estradiol degrading bacteria Microbacterium sp. MZT7 and reveal degrading genes through genome analysis.</title>
        <authorList>
            <person name="Hao P."/>
            <person name="Gao Y."/>
        </authorList>
    </citation>
    <scope>NUCLEOTIDE SEQUENCE [LARGE SCALE GENOMIC DNA]</scope>
    <source>
        <strain evidence="2 3">MZT7</strain>
    </source>
</reference>
<sequence>MRALGKDELFELEHRGWRALCSGQGGAFYGELMLPDAVMVLVNGAVMGRDEVAASLDAAPPWARYELSDERHLPMGDDAAALIYRAVASRDDDPGADAEPFTALMSSVYRRVDGQPRLALYQQTTITH</sequence>
<dbReference type="Gene3D" id="3.10.450.50">
    <property type="match status" value="1"/>
</dbReference>
<dbReference type="EMBL" id="CP082781">
    <property type="protein sequence ID" value="UGS27813.1"/>
    <property type="molecule type" value="Genomic_DNA"/>
</dbReference>
<evidence type="ECO:0000313" key="2">
    <source>
        <dbReference type="EMBL" id="UGS27813.1"/>
    </source>
</evidence>
<proteinExistence type="predicted"/>
<evidence type="ECO:0000259" key="1">
    <source>
        <dbReference type="Pfam" id="PF14534"/>
    </source>
</evidence>
<dbReference type="Pfam" id="PF14534">
    <property type="entry name" value="DUF4440"/>
    <property type="match status" value="1"/>
</dbReference>
<dbReference type="Proteomes" id="UP001199642">
    <property type="component" value="Chromosome"/>
</dbReference>
<dbReference type="SUPFAM" id="SSF54427">
    <property type="entry name" value="NTF2-like"/>
    <property type="match status" value="1"/>
</dbReference>
<dbReference type="InterPro" id="IPR027843">
    <property type="entry name" value="DUF4440"/>
</dbReference>
<feature type="domain" description="DUF4440" evidence="1">
    <location>
        <begin position="11"/>
        <end position="115"/>
    </location>
</feature>
<keyword evidence="3" id="KW-1185">Reference proteome</keyword>
<protein>
    <submittedName>
        <fullName evidence="2">Nuclear transport factor 2 family protein</fullName>
    </submittedName>
</protein>